<dbReference type="PANTHER" id="PTHR48025">
    <property type="entry name" value="OS02G0815200 PROTEIN"/>
    <property type="match status" value="1"/>
</dbReference>
<evidence type="ECO:0000256" key="1">
    <source>
        <dbReference type="ARBA" id="ARBA00022884"/>
    </source>
</evidence>
<gene>
    <name evidence="4" type="ORF">MCOS_LOCUS5887</name>
</gene>
<dbReference type="InterPro" id="IPR012677">
    <property type="entry name" value="Nucleotide-bd_a/b_plait_sf"/>
</dbReference>
<dbReference type="AlphaFoldDB" id="A0A0R3UFI5"/>
<dbReference type="FunFam" id="3.30.70.330:FF:000060">
    <property type="entry name" value="CUGBP Elav-like family member 4"/>
    <property type="match status" value="1"/>
</dbReference>
<dbReference type="CDD" id="cd12639">
    <property type="entry name" value="RRM3_CELF3_4_5_6"/>
    <property type="match status" value="1"/>
</dbReference>
<dbReference type="SMART" id="SM00360">
    <property type="entry name" value="RRM"/>
    <property type="match status" value="1"/>
</dbReference>
<name>A0A0R3UFI5_MESCO</name>
<proteinExistence type="predicted"/>
<feature type="domain" description="RRM" evidence="3">
    <location>
        <begin position="105"/>
        <end position="183"/>
    </location>
</feature>
<dbReference type="Proteomes" id="UP000267029">
    <property type="component" value="Unassembled WGS sequence"/>
</dbReference>
<keyword evidence="1 2" id="KW-0694">RNA-binding</keyword>
<organism evidence="4 5">
    <name type="scientific">Mesocestoides corti</name>
    <name type="common">Flatworm</name>
    <dbReference type="NCBI Taxonomy" id="53468"/>
    <lineage>
        <taxon>Eukaryota</taxon>
        <taxon>Metazoa</taxon>
        <taxon>Spiralia</taxon>
        <taxon>Lophotrochozoa</taxon>
        <taxon>Platyhelminthes</taxon>
        <taxon>Cestoda</taxon>
        <taxon>Eucestoda</taxon>
        <taxon>Cyclophyllidea</taxon>
        <taxon>Mesocestoididae</taxon>
        <taxon>Mesocestoides</taxon>
    </lineage>
</organism>
<evidence type="ECO:0000313" key="5">
    <source>
        <dbReference type="Proteomes" id="UP000267029"/>
    </source>
</evidence>
<keyword evidence="5" id="KW-1185">Reference proteome</keyword>
<dbReference type="GO" id="GO:0005634">
    <property type="term" value="C:nucleus"/>
    <property type="evidence" value="ECO:0007669"/>
    <property type="project" value="TreeGrafter"/>
</dbReference>
<dbReference type="PROSITE" id="PS50102">
    <property type="entry name" value="RRM"/>
    <property type="match status" value="1"/>
</dbReference>
<dbReference type="EMBL" id="UXSR01005220">
    <property type="protein sequence ID" value="VDD79884.1"/>
    <property type="molecule type" value="Genomic_DNA"/>
</dbReference>
<evidence type="ECO:0000259" key="3">
    <source>
        <dbReference type="PROSITE" id="PS50102"/>
    </source>
</evidence>
<dbReference type="PANTHER" id="PTHR48025:SF1">
    <property type="entry name" value="RRM DOMAIN-CONTAINING PROTEIN"/>
    <property type="match status" value="1"/>
</dbReference>
<dbReference type="GO" id="GO:0003729">
    <property type="term" value="F:mRNA binding"/>
    <property type="evidence" value="ECO:0007669"/>
    <property type="project" value="TreeGrafter"/>
</dbReference>
<protein>
    <recommendedName>
        <fullName evidence="3">RRM domain-containing protein</fullName>
    </recommendedName>
</protein>
<dbReference type="SUPFAM" id="SSF54928">
    <property type="entry name" value="RNA-binding domain, RBD"/>
    <property type="match status" value="1"/>
</dbReference>
<reference evidence="4 5" key="1">
    <citation type="submission" date="2018-10" db="EMBL/GenBank/DDBJ databases">
        <authorList>
            <consortium name="Pathogen Informatics"/>
        </authorList>
    </citation>
    <scope>NUCLEOTIDE SEQUENCE [LARGE SCALE GENOMIC DNA]</scope>
</reference>
<evidence type="ECO:0000256" key="2">
    <source>
        <dbReference type="PROSITE-ProRule" id="PRU00176"/>
    </source>
</evidence>
<dbReference type="InterPro" id="IPR000504">
    <property type="entry name" value="RRM_dom"/>
</dbReference>
<dbReference type="OrthoDB" id="410044at2759"/>
<dbReference type="STRING" id="53468.A0A0R3UFI5"/>
<dbReference type="InterPro" id="IPR050502">
    <property type="entry name" value="Euk_RNA-bind_prot"/>
</dbReference>
<sequence length="189" mass="19964">MPNGFLSTTAASGLLPPSWTPFSPPDPAGIIDSNAAVAAASNSPPAVTTALQQQAAAAAAAMAAVKQQQDMMSAALVAGGTPMMMRPAAQKEGTREFILTGPEGCNLFIYHLPQEFGDQDLAQMFMPFGTVISAKVYVDRATNQSKCFGFVSYDNQASAQTAIQAMNGFQIGMKRLKVQLKRSKSKPML</sequence>
<dbReference type="InterPro" id="IPR035979">
    <property type="entry name" value="RBD_domain_sf"/>
</dbReference>
<accession>A0A0R3UFI5</accession>
<dbReference type="Pfam" id="PF00076">
    <property type="entry name" value="RRM_1"/>
    <property type="match status" value="1"/>
</dbReference>
<evidence type="ECO:0000313" key="4">
    <source>
        <dbReference type="EMBL" id="VDD79884.1"/>
    </source>
</evidence>
<dbReference type="Gene3D" id="3.30.70.330">
    <property type="match status" value="1"/>
</dbReference>